<sequence length="428" mass="45957">MMASATRNRGHAPSEYDEISTLFDALRDAAFDGVGISRVAYSEVESRALEMIEVEARRIGLTTERDAAANLVATLPGSDGGLPFIACGSHVDSVPQGGNFDGAAGVVAALAVLRRLKALERPLKRTVKLFALRGEESARFGKPYLGSSCLFGKLTPSDLETKAEDDGRSMGDCMRSVGVAVDRIAAREVLLEPASMAAWVELHIEQGPVLTARNLPIGIVSGIRGNIRHRAVECVGQAGHSGAVPRWLRHDAVFGMCELITHLDAHWRTLLERGHDLVLTSGIVATDPKVNAIARIPELVRFAFEIRSQSKATLDAVYELFLSECASVSRERGVSFRFDEKVEAAGATMDKMWIERLTAAAGRLNLPFETIASGAGHDAAVFANAGVPSAMVFVRNQHGSHNPREAMDLSDLIAGIDVMHAAIQEAAQ</sequence>
<evidence type="ECO:0000256" key="2">
    <source>
        <dbReference type="ARBA" id="ARBA00022801"/>
    </source>
</evidence>
<dbReference type="PIRSF" id="PIRSF001235">
    <property type="entry name" value="Amidase_carbamoylase"/>
    <property type="match status" value="1"/>
</dbReference>
<evidence type="ECO:0000313" key="5">
    <source>
        <dbReference type="Proteomes" id="UP000193083"/>
    </source>
</evidence>
<name>A0A1X7PXX7_9HYPH</name>
<dbReference type="PANTHER" id="PTHR32494:SF5">
    <property type="entry name" value="ALLANTOATE AMIDOHYDROLASE"/>
    <property type="match status" value="1"/>
</dbReference>
<dbReference type="InterPro" id="IPR010158">
    <property type="entry name" value="Amidase_Cbmase"/>
</dbReference>
<feature type="binding site" evidence="3">
    <location>
        <position position="136"/>
    </location>
    <ligand>
        <name>Zn(2+)</name>
        <dbReference type="ChEBI" id="CHEBI:29105"/>
        <label>2</label>
    </ligand>
</feature>
<evidence type="ECO:0000256" key="1">
    <source>
        <dbReference type="ARBA" id="ARBA00006153"/>
    </source>
</evidence>
<dbReference type="GO" id="GO:0016813">
    <property type="term" value="F:hydrolase activity, acting on carbon-nitrogen (but not peptide) bonds, in linear amidines"/>
    <property type="evidence" value="ECO:0007669"/>
    <property type="project" value="InterPro"/>
</dbReference>
<evidence type="ECO:0000256" key="3">
    <source>
        <dbReference type="PIRSR" id="PIRSR001235-1"/>
    </source>
</evidence>
<dbReference type="Gene3D" id="3.30.70.360">
    <property type="match status" value="1"/>
</dbReference>
<feature type="binding site" evidence="3">
    <location>
        <position position="90"/>
    </location>
    <ligand>
        <name>Zn(2+)</name>
        <dbReference type="ChEBI" id="CHEBI:29105"/>
        <label>1</label>
    </ligand>
</feature>
<proteinExistence type="inferred from homology"/>
<protein>
    <submittedName>
        <fullName evidence="4">N-carbamoyl-L-amino-acid hydrolase</fullName>
    </submittedName>
</protein>
<feature type="binding site" evidence="3">
    <location>
        <position position="101"/>
    </location>
    <ligand>
        <name>Zn(2+)</name>
        <dbReference type="ChEBI" id="CHEBI:29105"/>
        <label>2</label>
    </ligand>
</feature>
<keyword evidence="5" id="KW-1185">Reference proteome</keyword>
<dbReference type="Proteomes" id="UP000193083">
    <property type="component" value="Unassembled WGS sequence"/>
</dbReference>
<dbReference type="PANTHER" id="PTHR32494">
    <property type="entry name" value="ALLANTOATE DEIMINASE-RELATED"/>
    <property type="match status" value="1"/>
</dbReference>
<dbReference type="SUPFAM" id="SSF53187">
    <property type="entry name" value="Zn-dependent exopeptidases"/>
    <property type="match status" value="1"/>
</dbReference>
<dbReference type="InterPro" id="IPR002933">
    <property type="entry name" value="Peptidase_M20"/>
</dbReference>
<keyword evidence="2 4" id="KW-0378">Hydrolase</keyword>
<dbReference type="AlphaFoldDB" id="A0A1X7PXX7"/>
<dbReference type="SUPFAM" id="SSF55031">
    <property type="entry name" value="Bacterial exopeptidase dimerisation domain"/>
    <property type="match status" value="1"/>
</dbReference>
<feature type="binding site" evidence="3">
    <location>
        <position position="401"/>
    </location>
    <ligand>
        <name>Zn(2+)</name>
        <dbReference type="ChEBI" id="CHEBI:29105"/>
        <label>2</label>
    </ligand>
</feature>
<reference evidence="4 5" key="1">
    <citation type="submission" date="2017-04" db="EMBL/GenBank/DDBJ databases">
        <authorList>
            <person name="Afonso C.L."/>
            <person name="Miller P.J."/>
            <person name="Scott M.A."/>
            <person name="Spackman E."/>
            <person name="Goraichik I."/>
            <person name="Dimitrov K.M."/>
            <person name="Suarez D.L."/>
            <person name="Swayne D.E."/>
        </authorList>
    </citation>
    <scope>NUCLEOTIDE SEQUENCE [LARGE SCALE GENOMIC DNA]</scope>
    <source>
        <strain evidence="4 5">B5P</strain>
    </source>
</reference>
<dbReference type="RefSeq" id="WP_210191398.1">
    <property type="nucleotide sequence ID" value="NZ_FXBL01000004.1"/>
</dbReference>
<dbReference type="EMBL" id="FXBL01000004">
    <property type="protein sequence ID" value="SMH56490.1"/>
    <property type="molecule type" value="Genomic_DNA"/>
</dbReference>
<organism evidence="4 5">
    <name type="scientific">Mesorhizobium australicum</name>
    <dbReference type="NCBI Taxonomy" id="536018"/>
    <lineage>
        <taxon>Bacteria</taxon>
        <taxon>Pseudomonadati</taxon>
        <taxon>Pseudomonadota</taxon>
        <taxon>Alphaproteobacteria</taxon>
        <taxon>Hyphomicrobiales</taxon>
        <taxon>Phyllobacteriaceae</taxon>
        <taxon>Mesorhizobium</taxon>
    </lineage>
</organism>
<dbReference type="GO" id="GO:0046872">
    <property type="term" value="F:metal ion binding"/>
    <property type="evidence" value="ECO:0007669"/>
    <property type="project" value="UniProtKB-KW"/>
</dbReference>
<keyword evidence="3" id="KW-0479">Metal-binding</keyword>
<gene>
    <name evidence="4" type="ORF">SAMN02982922_5558</name>
</gene>
<accession>A0A1X7PXX7</accession>
<comment type="cofactor">
    <cofactor evidence="3">
        <name>Zn(2+)</name>
        <dbReference type="ChEBI" id="CHEBI:29105"/>
    </cofactor>
    <text evidence="3">Binds 2 Zn(2+) ions per subunit.</text>
</comment>
<dbReference type="Pfam" id="PF01546">
    <property type="entry name" value="Peptidase_M20"/>
    <property type="match status" value="1"/>
</dbReference>
<feature type="binding site" evidence="3">
    <location>
        <position position="101"/>
    </location>
    <ligand>
        <name>Zn(2+)</name>
        <dbReference type="ChEBI" id="CHEBI:29105"/>
        <label>1</label>
    </ligand>
</feature>
<evidence type="ECO:0000313" key="4">
    <source>
        <dbReference type="EMBL" id="SMH56490.1"/>
    </source>
</evidence>
<dbReference type="NCBIfam" id="TIGR01879">
    <property type="entry name" value="hydantase"/>
    <property type="match status" value="1"/>
</dbReference>
<keyword evidence="3" id="KW-0862">Zinc</keyword>
<comment type="similarity">
    <text evidence="1">Belongs to the peptidase M20 family.</text>
</comment>
<dbReference type="Gene3D" id="3.40.630.10">
    <property type="entry name" value="Zn peptidases"/>
    <property type="match status" value="1"/>
</dbReference>
<feature type="binding site" evidence="3">
    <location>
        <position position="203"/>
    </location>
    <ligand>
        <name>Zn(2+)</name>
        <dbReference type="ChEBI" id="CHEBI:29105"/>
        <label>1</label>
    </ligand>
</feature>
<dbReference type="InterPro" id="IPR036264">
    <property type="entry name" value="Bact_exopeptidase_dim_dom"/>
</dbReference>